<organism evidence="1 2">
    <name type="scientific">Pistacia integerrima</name>
    <dbReference type="NCBI Taxonomy" id="434235"/>
    <lineage>
        <taxon>Eukaryota</taxon>
        <taxon>Viridiplantae</taxon>
        <taxon>Streptophyta</taxon>
        <taxon>Embryophyta</taxon>
        <taxon>Tracheophyta</taxon>
        <taxon>Spermatophyta</taxon>
        <taxon>Magnoliopsida</taxon>
        <taxon>eudicotyledons</taxon>
        <taxon>Gunneridae</taxon>
        <taxon>Pentapetalae</taxon>
        <taxon>rosids</taxon>
        <taxon>malvids</taxon>
        <taxon>Sapindales</taxon>
        <taxon>Anacardiaceae</taxon>
        <taxon>Pistacia</taxon>
    </lineage>
</organism>
<accession>A0ACC0YLK6</accession>
<name>A0ACC0YLK6_9ROSI</name>
<comment type="caution">
    <text evidence="1">The sequence shown here is derived from an EMBL/GenBank/DDBJ whole genome shotgun (WGS) entry which is preliminary data.</text>
</comment>
<evidence type="ECO:0000313" key="2">
    <source>
        <dbReference type="Proteomes" id="UP001163603"/>
    </source>
</evidence>
<dbReference type="Proteomes" id="UP001163603">
    <property type="component" value="Chromosome 6"/>
</dbReference>
<dbReference type="EMBL" id="CM047741">
    <property type="protein sequence ID" value="KAJ0039148.1"/>
    <property type="molecule type" value="Genomic_DNA"/>
</dbReference>
<proteinExistence type="predicted"/>
<keyword evidence="2" id="KW-1185">Reference proteome</keyword>
<evidence type="ECO:0000313" key="1">
    <source>
        <dbReference type="EMBL" id="KAJ0039148.1"/>
    </source>
</evidence>
<gene>
    <name evidence="1" type="ORF">Pint_23140</name>
</gene>
<sequence>MDSSSSASSLHLAMAALVGASLMAISAFFIHKRSVDQVLDRLIEIRRELPQNRDGHFDEEENEEEEYSEGGYGSDGDGMTRQQNRESRSLEDSMLRRYKNTMSSSLPNVSVRNDWLEEDAKFDEAIRVRAQNCSASSLDKLNFIPSGLPPLQTSHRLGEDQPFNRGGSSARLASVGILRTPRSPGGSGFENAEDSEDDGTELANEDDMDFSYEDIDSSANFMNDVDSKIQNSSAVPFRTDLVNFVQDQNCRASINVVKPGIDVHGKGKVDTASAQITGHDTALPNVILPLRTTLHESTTIEDEEVRKMLQECLDLRKSYVYTEEVAPWLKEAVPEPYASEVNIDPFHFEPVEASTVSYFCFLIVFRNEKFCFNFEHDTVGAGVALCITLGWRMESYTFMQVKMVDTVDLFPVANSTTFFTDMHHILRIMSIGNVRSACHHRLRFLEEKFRLHLLVKADKEFLAQKGAPHRDFYNIRKVDTHVHHSACMNQKHLLRFIKSKLRKEPDEVVIFRDGKYMTLKEVFESLDLSGYDLNVDLLDVHADKSTFHRFDKFNLKYNPCGQSRLREIFLKQDNLIQGRFLAEVTKEVLLDLEASKYQMAEYRISVYGRKQSEWDQLASWFVNNEIYSENAVWLIQLPRLYNIYKQMGIVKSFQNILDNIFIPLFEVTIDPNSHPQLHLFLMQVVGFDLVDDESKPERRPTKHMPKPAEWTNDFNPAYSYYAYYCYANFYTLNKLRESKGMTTIKFRPHCGEVIVHFLLLIYMYSAGEIDHLAAGFLLCNNISHGINLRKSPVLQYLYYLAQLLLIFLVGCYQIGLSMSPLSNNSLFLDYHRNPFPMFFQRGLNVSLSSDDPLQIHLTKEALVEEYSVAAKVWKLSACDLCEIVRNSVYQSGFSHMAKSHWLGNNYYIRGPEGNDIHKTNVPNLRIAFRHDTWKDEMQYVYLGRATFPENIDPYLQSSLSLSPKPIRRFLSQTYSLPINHHHRPFSVVPAFAIEPYLTLPPFPIMAANAAPSDLSDGPVLNVINKRLRALRKKLNRITQMEDALSQGKTLNKEQEDVLRSKPQVTSLIDELEKLRLPLASAVSEELALHTNNNNSSSPPLNQPDAVINQPQQVDNDVVLSDLLNLLYFGSLFDVKSQSDFTATMLTRTHERGCCLTYDYVTDDATDLLGERDLDMISMLSGLLVSRPIDSSLSHKNALQRCIEHARLWLANADQPIEPNANVTYAELRERLNKIMGSDYFTTTPEMKAPVEMAAAANYGSFQVPIHGSVVPVSVPVQVEGSAVQYEEKDKVFFWLVNVVLYVLVLFSEAFVPKLH</sequence>
<protein>
    <submittedName>
        <fullName evidence="1">Uncharacterized protein</fullName>
    </submittedName>
</protein>
<reference evidence="2" key="1">
    <citation type="journal article" date="2023" name="G3 (Bethesda)">
        <title>Genome assembly and association tests identify interacting loci associated with vigor, precocity, and sex in interspecific pistachio rootstocks.</title>
        <authorList>
            <person name="Palmer W."/>
            <person name="Jacygrad E."/>
            <person name="Sagayaradj S."/>
            <person name="Cavanaugh K."/>
            <person name="Han R."/>
            <person name="Bertier L."/>
            <person name="Beede B."/>
            <person name="Kafkas S."/>
            <person name="Golino D."/>
            <person name="Preece J."/>
            <person name="Michelmore R."/>
        </authorList>
    </citation>
    <scope>NUCLEOTIDE SEQUENCE [LARGE SCALE GENOMIC DNA]</scope>
</reference>